<name>A0AAW0EQJ3_9TRYP</name>
<reference evidence="1 2" key="1">
    <citation type="journal article" date="2021" name="MBio">
        <title>A New Model Trypanosomatid, Novymonas esmeraldas: Genomic Perception of Its 'Candidatus Pandoraea novymonadis' Endosymbiont.</title>
        <authorList>
            <person name="Zakharova A."/>
            <person name="Saura A."/>
            <person name="Butenko A."/>
            <person name="Podesvova L."/>
            <person name="Warmusova S."/>
            <person name="Kostygov A.Y."/>
            <person name="Nenarokova A."/>
            <person name="Lukes J."/>
            <person name="Opperdoes F.R."/>
            <person name="Yurchenko V."/>
        </authorList>
    </citation>
    <scope>NUCLEOTIDE SEQUENCE [LARGE SCALE GENOMIC DNA]</scope>
    <source>
        <strain evidence="1 2">E262AT.01</strain>
    </source>
</reference>
<dbReference type="Proteomes" id="UP001430356">
    <property type="component" value="Unassembled WGS sequence"/>
</dbReference>
<gene>
    <name evidence="1" type="ORF">NESM_000565900</name>
</gene>
<evidence type="ECO:0000313" key="2">
    <source>
        <dbReference type="Proteomes" id="UP001430356"/>
    </source>
</evidence>
<dbReference type="EMBL" id="JAECZO010000073">
    <property type="protein sequence ID" value="KAK7196298.1"/>
    <property type="molecule type" value="Genomic_DNA"/>
</dbReference>
<protein>
    <submittedName>
        <fullName evidence="1">Uncharacterized protein</fullName>
    </submittedName>
</protein>
<dbReference type="AlphaFoldDB" id="A0AAW0EQJ3"/>
<proteinExistence type="predicted"/>
<accession>A0AAW0EQJ3</accession>
<organism evidence="1 2">
    <name type="scientific">Novymonas esmeraldas</name>
    <dbReference type="NCBI Taxonomy" id="1808958"/>
    <lineage>
        <taxon>Eukaryota</taxon>
        <taxon>Discoba</taxon>
        <taxon>Euglenozoa</taxon>
        <taxon>Kinetoplastea</taxon>
        <taxon>Metakinetoplastina</taxon>
        <taxon>Trypanosomatida</taxon>
        <taxon>Trypanosomatidae</taxon>
        <taxon>Novymonas</taxon>
    </lineage>
</organism>
<comment type="caution">
    <text evidence="1">The sequence shown here is derived from an EMBL/GenBank/DDBJ whole genome shotgun (WGS) entry which is preliminary data.</text>
</comment>
<keyword evidence="2" id="KW-1185">Reference proteome</keyword>
<evidence type="ECO:0000313" key="1">
    <source>
        <dbReference type="EMBL" id="KAK7196298.1"/>
    </source>
</evidence>
<sequence length="341" mass="35416">MECDVFADSYGCIITKSIGYQAPFPLVRLGNGWSAEAPESACVHGACFASTVADHAAPRGRLVTLDMSVGASCVSFLQLLAPSRPPLTLEVDVQYVAKVDTTAAASAVVTRGEGGRWSTSLYVTADSTHGAARTSRAHFCRATAASLLCSTLWLAETVRDGTGSYAVHCRPLEVALAGAAVEAMPVRAGAGCPLDIVALTEHTAVAFGSSGVTMADRRRGTCETLLRAAPLNGGVAGDAHLLTFGDDYTLRAYDLRHLSAPLYEATTASYLRIKSRAGARAALLVTSDMVGVFDVTHLTTTASLQHSGDVVLDAAVLPSVGSGVRVCTSTGSGMVYDWVVA</sequence>